<dbReference type="InterPro" id="IPR046529">
    <property type="entry name" value="DUF6594"/>
</dbReference>
<evidence type="ECO:0000256" key="2">
    <source>
        <dbReference type="SAM" id="Phobius"/>
    </source>
</evidence>
<protein>
    <recommendedName>
        <fullName evidence="3">DUF6594 domain-containing protein</fullName>
    </recommendedName>
</protein>
<comment type="caution">
    <text evidence="4">The sequence shown here is derived from an EMBL/GenBank/DDBJ whole genome shotgun (WGS) entry which is preliminary data.</text>
</comment>
<keyword evidence="2" id="KW-1133">Transmembrane helix</keyword>
<dbReference type="OrthoDB" id="5342093at2759"/>
<dbReference type="Proteomes" id="UP000566819">
    <property type="component" value="Unassembled WGS sequence"/>
</dbReference>
<organism evidence="4 5">
    <name type="scientific">Cudoniella acicularis</name>
    <dbReference type="NCBI Taxonomy" id="354080"/>
    <lineage>
        <taxon>Eukaryota</taxon>
        <taxon>Fungi</taxon>
        <taxon>Dikarya</taxon>
        <taxon>Ascomycota</taxon>
        <taxon>Pezizomycotina</taxon>
        <taxon>Leotiomycetes</taxon>
        <taxon>Helotiales</taxon>
        <taxon>Tricladiaceae</taxon>
        <taxon>Cudoniella</taxon>
    </lineage>
</organism>
<sequence length="388" mass="44840">MPPSSKATNSERPKTPEDRSNYVGNKAIPVDFNNFNMASSLPSDVDLEKGIASPTNSSKFSEASTLPPNKESTRKAVIRKLDDRDKGYRSLSTFLDSDENFMLYRRFGYLHSRILLRIQDQLRELERELDAYDKADADDAEKGSEQSRKLLMSRDADEAAGRKEQIEEPGIRTRTEILDDIERKLEKYDSFVAKAQRMVALPKPADRDYLSVENYIFDKKPLIDEEAGFIYRKEDLITLRDGREMALLDAATEKMLQVFNSKWLKYIFCTRDDREKSNDPNLHYYSKSRKNLFSTAIVTLVLLALLILPVFALYKLTIDHNLEVTYTSKSSKVLNIIELVSPEEKRIETPICTFGLKNDFTFLDATVNKLRDYRREKEEDDDDTEETK</sequence>
<evidence type="ECO:0000313" key="5">
    <source>
        <dbReference type="Proteomes" id="UP000566819"/>
    </source>
</evidence>
<reference evidence="4 5" key="1">
    <citation type="submission" date="2020-03" db="EMBL/GenBank/DDBJ databases">
        <title>Draft Genome Sequence of Cudoniella acicularis.</title>
        <authorList>
            <person name="Buettner E."/>
            <person name="Kellner H."/>
        </authorList>
    </citation>
    <scope>NUCLEOTIDE SEQUENCE [LARGE SCALE GENOMIC DNA]</scope>
    <source>
        <strain evidence="4 5">DSM 108380</strain>
    </source>
</reference>
<dbReference type="PANTHER" id="PTHR34502:SF3">
    <property type="entry name" value="DUF6594 DOMAIN-CONTAINING PROTEIN"/>
    <property type="match status" value="1"/>
</dbReference>
<feature type="region of interest" description="Disordered" evidence="1">
    <location>
        <begin position="136"/>
        <end position="165"/>
    </location>
</feature>
<keyword evidence="5" id="KW-1185">Reference proteome</keyword>
<keyword evidence="2" id="KW-0812">Transmembrane</keyword>
<feature type="region of interest" description="Disordered" evidence="1">
    <location>
        <begin position="46"/>
        <end position="73"/>
    </location>
</feature>
<feature type="region of interest" description="Disordered" evidence="1">
    <location>
        <begin position="1"/>
        <end position="25"/>
    </location>
</feature>
<proteinExistence type="predicted"/>
<feature type="compositionally biased region" description="Polar residues" evidence="1">
    <location>
        <begin position="53"/>
        <end position="67"/>
    </location>
</feature>
<dbReference type="AlphaFoldDB" id="A0A8H4W6N2"/>
<accession>A0A8H4W6N2</accession>
<keyword evidence="2" id="KW-0472">Membrane</keyword>
<feature type="compositionally biased region" description="Basic and acidic residues" evidence="1">
    <location>
        <begin position="9"/>
        <end position="20"/>
    </location>
</feature>
<evidence type="ECO:0000259" key="3">
    <source>
        <dbReference type="Pfam" id="PF20237"/>
    </source>
</evidence>
<dbReference type="EMBL" id="JAAMPI010000073">
    <property type="protein sequence ID" value="KAF4636283.1"/>
    <property type="molecule type" value="Genomic_DNA"/>
</dbReference>
<gene>
    <name evidence="4" type="ORF">G7Y89_g1791</name>
</gene>
<name>A0A8H4W6N2_9HELO</name>
<evidence type="ECO:0000256" key="1">
    <source>
        <dbReference type="SAM" id="MobiDB-lite"/>
    </source>
</evidence>
<feature type="transmembrane region" description="Helical" evidence="2">
    <location>
        <begin position="292"/>
        <end position="314"/>
    </location>
</feature>
<dbReference type="Pfam" id="PF20237">
    <property type="entry name" value="DUF6594"/>
    <property type="match status" value="1"/>
</dbReference>
<dbReference type="PANTHER" id="PTHR34502">
    <property type="entry name" value="DUF6594 DOMAIN-CONTAINING PROTEIN-RELATED"/>
    <property type="match status" value="1"/>
</dbReference>
<evidence type="ECO:0000313" key="4">
    <source>
        <dbReference type="EMBL" id="KAF4636283.1"/>
    </source>
</evidence>
<feature type="domain" description="DUF6594" evidence="3">
    <location>
        <begin position="88"/>
        <end position="316"/>
    </location>
</feature>